<dbReference type="InterPro" id="IPR008571">
    <property type="entry name" value="HerA-like"/>
</dbReference>
<evidence type="ECO:0000256" key="1">
    <source>
        <dbReference type="SAM" id="MobiDB-lite"/>
    </source>
</evidence>
<proteinExistence type="predicted"/>
<gene>
    <name evidence="2" type="ORF">AKN88_05775</name>
</gene>
<feature type="region of interest" description="Disordered" evidence="1">
    <location>
        <begin position="1374"/>
        <end position="1416"/>
    </location>
</feature>
<dbReference type="RefSeq" id="WP_053100674.1">
    <property type="nucleotide sequence ID" value="NZ_CP012365.1"/>
</dbReference>
<dbReference type="InterPro" id="IPR027417">
    <property type="entry name" value="P-loop_NTPase"/>
</dbReference>
<name>A0A0K1XDU0_9GAMM</name>
<dbReference type="Gene3D" id="3.40.50.300">
    <property type="entry name" value="P-loop containing nucleotide triphosphate hydrolases"/>
    <property type="match status" value="1"/>
</dbReference>
<evidence type="ECO:0000313" key="3">
    <source>
        <dbReference type="Proteomes" id="UP000063953"/>
    </source>
</evidence>
<dbReference type="PATRIC" id="fig|1698449.3.peg.1157"/>
<dbReference type="PANTHER" id="PTHR42957:SF1">
    <property type="entry name" value="HELICASE MJ1565-RELATED"/>
    <property type="match status" value="1"/>
</dbReference>
<dbReference type="Proteomes" id="UP000063953">
    <property type="component" value="Chromosome"/>
</dbReference>
<dbReference type="NCBIfam" id="NF047742">
    <property type="entry name" value="antiphage_MADS8"/>
    <property type="match status" value="1"/>
</dbReference>
<dbReference type="PANTHER" id="PTHR42957">
    <property type="entry name" value="HELICASE MJ1565-RELATED"/>
    <property type="match status" value="1"/>
</dbReference>
<evidence type="ECO:0000313" key="2">
    <source>
        <dbReference type="EMBL" id="AKX59496.1"/>
    </source>
</evidence>
<reference evidence="2 3" key="1">
    <citation type="journal article" date="2015" name="Genome Announc.">
        <title>Genome Sequences of Oblitimonas alkaliphila gen. nov. sp. nov. (Proposed), a Novel Bacterium of the Pseudomonadaceae Family.</title>
        <authorList>
            <person name="Lauer A.C."/>
            <person name="Nicholson A.C."/>
            <person name="Humrighouse B.W."/>
            <person name="Emery B."/>
            <person name="Drobish A."/>
            <person name="Juieng P."/>
            <person name="Loparev V."/>
            <person name="McQuiston J.R."/>
        </authorList>
    </citation>
    <scope>NUCLEOTIDE SEQUENCE [LARGE SCALE GENOMIC DNA]</scope>
    <source>
        <strain evidence="2 3">E5571</strain>
    </source>
</reference>
<dbReference type="SUPFAM" id="SSF52540">
    <property type="entry name" value="P-loop containing nucleoside triphosphate hydrolases"/>
    <property type="match status" value="1"/>
</dbReference>
<dbReference type="EMBL" id="CP012365">
    <property type="protein sequence ID" value="AKX59496.1"/>
    <property type="molecule type" value="Genomic_DNA"/>
</dbReference>
<feature type="compositionally biased region" description="Acidic residues" evidence="1">
    <location>
        <begin position="1392"/>
        <end position="1407"/>
    </location>
</feature>
<protein>
    <recommendedName>
        <fullName evidence="4">ATP-binding protein</fullName>
    </recommendedName>
</protein>
<keyword evidence="3" id="KW-1185">Reference proteome</keyword>
<accession>A0A0K1XDU0</accession>
<evidence type="ECO:0008006" key="4">
    <source>
        <dbReference type="Google" id="ProtNLM"/>
    </source>
</evidence>
<organism evidence="2 3">
    <name type="scientific">Thiopseudomonas alkaliphila</name>
    <dbReference type="NCBI Taxonomy" id="1697053"/>
    <lineage>
        <taxon>Bacteria</taxon>
        <taxon>Pseudomonadati</taxon>
        <taxon>Pseudomonadota</taxon>
        <taxon>Gammaproteobacteria</taxon>
        <taxon>Pseudomonadales</taxon>
        <taxon>Pseudomonadaceae</taxon>
        <taxon>Thiopseudomonas</taxon>
    </lineage>
</organism>
<sequence>MIKGIQTVIKSDIDGSLISVLVPKFKLLLETRGAGHCMKVSDLETELMYQLSEVVSGAVEYAQVAVLAEKATRNFSVTSTKLVELRNPDEHGQLRQPLLIFVPNELKTSSEDSFGAATFEQIDISDAYWLAFNQVKAESPDPIKRLLDEVYFILQEKAALKLSAYQWLRYALTIKVNGFDPSIAGAALYELGLIPDLELHQDHSMLVRKLVKNRECVQIINRSEKSAIATVYDLQLEGEDFNKRLALFLNDQENLLDSSWRKQLVVDSSNWALTFDKWRFQYEEDATDAVCLTVTEVGLPLIPDDETDPNLQQLIGQQVLTTGQGGLKKFSVTFSVSPKPSEVNGLAKYKAQVFTQQGDFVGLIKVGKATSKSTVTITFNKLTGIEWEEGWHYIRIQAFDENDELLPLVDDKQCPIPWGTSSAEEAGSRINESDLFYVLPAADAEVEPIEGRKVREASLAHAKIKAEFANVIETEKFANAEVMETTWQDSKSKAESIVNVKFKKGSGIQIPVTTYLKNFEQKILANPMAALTWRVEIRNQEASESGADAVDWPIKGVESQFEKFKVARETYFQIIHQDEKELISVAHDHVSSSHEAYLYSNSYLEYLAAVFQETENGHDYSTELAALLRLDSLSIVIWNYDGSYKKAMLLGPTHPLRALWLGGWASLAEAWARQSVKVGKEIAVGTKNSLLEELALTNFPYVLPDSQGQLMVALDSIHPFWSILSSAQEKEPQALIDKIKTAFGIKNDYQQVGKQSSAFLATKVERYLIQHPYVNCLSINVFNAGSAGAVAGMLLALRKKPELKHISFDIRLFVADPYATEVGADLFKLINSGEDSENENQLFHSAENHLQPKLSISLRASSEFEQSPDEFQSHLSMLFDVFPAQELSVVKPQADEQVAPIYGLYQDYCIDYFDENGVVAWDRHTRHGTAKMLFGGQISETVAKLPKMMSGITASLATGDFSLEQVPVVRLALDSAERALLNQLHEVSDWVFTVDRNLGIEFFDHGGKDGRPDYLIDHSPEMASSNTHNFVITSRSTTEIEALLRGTLEQHQIVPDVNKATRVLDSLRALSGRLALKLASNSASKSEALGLALSKLYLEYQGVFKDQIIVPLDAHLELYSELQKGDGELGADVSFKRTDLALFDLDASSRTIRCNLVEVKCYSEVGDMTKYEGLKKSIAEQISESERVLQRHFDLTRTTPDRPDRLVKTQKLCVLLEHYLKRSERFGLLTSEVVEEARFLLRTLEQGYKLSITRSAVIFDFGQNSSGVEKEVGIEFHRVGRNHIDELLSAKVPEDNELSEGTLDSLELTLPKLTSAEFLHKERDRTVSWAELVSQAAITLPERLDTSKDETIKVLPFNDDEPATVSPSINQGVEEVKPVGNPAPAITNTVEPEPEPESESESESESDENLHIPNITTGNKVEVVPHDIVLGVNGDSAQFGLLGEVHGRKIALDLNHTHTLSLFGVQGGGKSYTLGSVVEMATKSIPSINTLHKELASVIFHYSATQDYKPEFTSMIAPNDDVTQLAKLKEVYGAEPASLDDVVLLAPEDKLNERRAEYPGIEVHPLKFCSSELQAGHWKFLMGAIGNQAAYIRQLGNIMRKNRNNLSIQAIRDGIQNSSLSDSLKDLADMRLDFAEQYIDDQLNVGSLIRPGRMIVVDVRDEFIEKDEALGLFVVLLQIFSEAKYQGQSFNKLIVFDECHKYIDSPDLVKGLVETVREMRHKGTSVMIASQDPPSVPVELIQLSSQIILHKFNAPDWLKHIQKACIGLKSLTPEKLGALKPGEAYIWSSKASDNAFVSDAMKIQCRPRVTKHGGDTLTAV</sequence>